<dbReference type="AlphaFoldDB" id="A0A2T3XR19"/>
<feature type="domain" description="Flavodoxin-like fold" evidence="1">
    <location>
        <begin position="7"/>
        <end position="121"/>
    </location>
</feature>
<dbReference type="InterPro" id="IPR029039">
    <property type="entry name" value="Flavoprotein-like_sf"/>
</dbReference>
<evidence type="ECO:0000313" key="3">
    <source>
        <dbReference type="Proteomes" id="UP000240638"/>
    </source>
</evidence>
<name>A0A2T3XR19_9BURK</name>
<dbReference type="Pfam" id="PF02525">
    <property type="entry name" value="Flavodoxin_2"/>
    <property type="match status" value="1"/>
</dbReference>
<gene>
    <name evidence="2" type="ORF">C9I57_20660</name>
</gene>
<evidence type="ECO:0000313" key="2">
    <source>
        <dbReference type="EMBL" id="PTB18907.1"/>
    </source>
</evidence>
<reference evidence="2 3" key="1">
    <citation type="submission" date="2018-03" db="EMBL/GenBank/DDBJ databases">
        <title>Whole genome analyses suggest that Burkholderia sensu lato contains two further novel genera in the rhizoxinica-symbiotica group Mycetohabitans gen. nov., and Trinickia gen. nov.: implications for the evolution of diazotrophy and nodulation in the Burkholderiaceae.</title>
        <authorList>
            <person name="Estrada De Los Santos P."/>
            <person name="Palmer M."/>
            <person name="Chavez-Ramirez B."/>
            <person name="Steenkamp E.T."/>
            <person name="Hirsch A.M."/>
            <person name="Manyaka P."/>
            <person name="Maluk M."/>
            <person name="Lafos M."/>
            <person name="Crook M."/>
            <person name="Gross E."/>
            <person name="Simon M.F."/>
            <person name="Bueno Dos Reis Junior F."/>
            <person name="Poole P.S."/>
            <person name="Venter S.N."/>
            <person name="James E.K."/>
        </authorList>
    </citation>
    <scope>NUCLEOTIDE SEQUENCE [LARGE SCALE GENOMIC DNA]</scope>
    <source>
        <strain evidence="2 3">JPY-366</strain>
    </source>
</reference>
<dbReference type="Proteomes" id="UP000240638">
    <property type="component" value="Unassembled WGS sequence"/>
</dbReference>
<organism evidence="2 3">
    <name type="scientific">Trinickia symbiotica</name>
    <dbReference type="NCBI Taxonomy" id="863227"/>
    <lineage>
        <taxon>Bacteria</taxon>
        <taxon>Pseudomonadati</taxon>
        <taxon>Pseudomonadota</taxon>
        <taxon>Betaproteobacteria</taxon>
        <taxon>Burkholderiales</taxon>
        <taxon>Burkholderiaceae</taxon>
        <taxon>Trinickia</taxon>
    </lineage>
</organism>
<dbReference type="PANTHER" id="PTHR43741">
    <property type="entry name" value="FMN-DEPENDENT NADH-AZOREDUCTASE 1"/>
    <property type="match status" value="1"/>
</dbReference>
<evidence type="ECO:0000259" key="1">
    <source>
        <dbReference type="Pfam" id="PF02525"/>
    </source>
</evidence>
<dbReference type="InterPro" id="IPR050104">
    <property type="entry name" value="FMN-dep_NADH:Q_OxRdtase_AzoR1"/>
</dbReference>
<protein>
    <recommendedName>
        <fullName evidence="1">Flavodoxin-like fold domain-containing protein</fullName>
    </recommendedName>
</protein>
<accession>A0A2T3XR19</accession>
<dbReference type="Gene3D" id="3.40.50.360">
    <property type="match status" value="1"/>
</dbReference>
<proteinExistence type="predicted"/>
<sequence length="132" mass="14366">MGIDRTNILHIDFSLRSGSHSRQLSAAVVKKLLEVAPGASISRRDFGNCPYAARYARLRDGTVNSGYVGGPPEGRAEAFRSAYSRSRAADVIVIGTPMNNFSVLSVFKAWIDHIPRVGQAAHKETLRYGAYG</sequence>
<dbReference type="InterPro" id="IPR003680">
    <property type="entry name" value="Flavodoxin_fold"/>
</dbReference>
<dbReference type="EMBL" id="PYUC01000010">
    <property type="protein sequence ID" value="PTB18907.1"/>
    <property type="molecule type" value="Genomic_DNA"/>
</dbReference>
<dbReference type="PANTHER" id="PTHR43741:SF4">
    <property type="entry name" value="FMN-DEPENDENT NADH:QUINONE OXIDOREDUCTASE"/>
    <property type="match status" value="1"/>
</dbReference>
<comment type="caution">
    <text evidence="2">The sequence shown here is derived from an EMBL/GenBank/DDBJ whole genome shotgun (WGS) entry which is preliminary data.</text>
</comment>
<dbReference type="SUPFAM" id="SSF52218">
    <property type="entry name" value="Flavoproteins"/>
    <property type="match status" value="1"/>
</dbReference>